<dbReference type="GO" id="GO:0051607">
    <property type="term" value="P:defense response to virus"/>
    <property type="evidence" value="ECO:0007669"/>
    <property type="project" value="EnsemblMetazoa"/>
</dbReference>
<evidence type="ECO:0000313" key="3">
    <source>
        <dbReference type="Proteomes" id="UP000002282"/>
    </source>
</evidence>
<name>B4PT30_DROYA</name>
<dbReference type="Pfam" id="PF20721">
    <property type="entry name" value="C19orf12"/>
    <property type="match status" value="1"/>
</dbReference>
<dbReference type="GO" id="GO:0050905">
    <property type="term" value="P:neuromuscular process"/>
    <property type="evidence" value="ECO:0007669"/>
    <property type="project" value="EnsemblMetazoa"/>
</dbReference>
<dbReference type="AlphaFoldDB" id="B4PT30"/>
<dbReference type="OMA" id="TDRMGMT"/>
<dbReference type="KEGG" id="dya:Dyak_GE25861"/>
<keyword evidence="3" id="KW-1185">Reference proteome</keyword>
<proteinExistence type="inferred from homology"/>
<dbReference type="Proteomes" id="UP000002282">
    <property type="component" value="Chromosome 3R"/>
</dbReference>
<dbReference type="HOGENOM" id="CLU_138025_1_0_1"/>
<protein>
    <submittedName>
        <fullName evidence="2">Uncharacterized protein</fullName>
    </submittedName>
</protein>
<dbReference type="EMBL" id="CM000160">
    <property type="protein sequence ID" value="EDW96491.1"/>
    <property type="molecule type" value="Genomic_DNA"/>
</dbReference>
<organism evidence="2 3">
    <name type="scientific">Drosophila yakuba</name>
    <name type="common">Fruit fly</name>
    <dbReference type="NCBI Taxonomy" id="7245"/>
    <lineage>
        <taxon>Eukaryota</taxon>
        <taxon>Metazoa</taxon>
        <taxon>Ecdysozoa</taxon>
        <taxon>Arthropoda</taxon>
        <taxon>Hexapoda</taxon>
        <taxon>Insecta</taxon>
        <taxon>Pterygota</taxon>
        <taxon>Neoptera</taxon>
        <taxon>Endopterygota</taxon>
        <taxon>Diptera</taxon>
        <taxon>Brachycera</taxon>
        <taxon>Muscomorpha</taxon>
        <taxon>Ephydroidea</taxon>
        <taxon>Drosophilidae</taxon>
        <taxon>Drosophila</taxon>
        <taxon>Sophophora</taxon>
    </lineage>
</organism>
<dbReference type="eggNOG" id="ENOG502RZQC">
    <property type="taxonomic scope" value="Eukaryota"/>
</dbReference>
<gene>
    <name evidence="2" type="primary">Dyak\GE25861</name>
    <name evidence="2" type="synonym">dyak_GLEANR_9455</name>
    <name evidence="2" type="synonym">GE25861</name>
    <name evidence="2" type="ORF">Dyak_GE25861</name>
</gene>
<dbReference type="OrthoDB" id="5976774at2759"/>
<accession>B4PT30</accession>
<dbReference type="InterPro" id="IPR033369">
    <property type="entry name" value="C19orf12"/>
</dbReference>
<sequence length="140" mass="15110">MDSAMQEILEALAILADDENIQLTIKESSKGAAICAGAALIGGLLLGPRGLAVGGVIGGLTAYGLTEGKFKPLSEVILNDLTESQRREMRQHVIRAISDVRNVRVEEVARLILNNQQVQRVALDALKSFITDRMGRTIID</sequence>
<dbReference type="PhylomeDB" id="B4PT30"/>
<dbReference type="PANTHER" id="PTHR31493:SF1">
    <property type="entry name" value="PROTEIN C19ORF12"/>
    <property type="match status" value="1"/>
</dbReference>
<comment type="similarity">
    <text evidence="1">Belongs to the C19orf12 family.</text>
</comment>
<dbReference type="PANTHER" id="PTHR31493">
    <property type="entry name" value="NAZO FAMILY MEMBER"/>
    <property type="match status" value="1"/>
</dbReference>
<evidence type="ECO:0000313" key="2">
    <source>
        <dbReference type="EMBL" id="EDW96491.1"/>
    </source>
</evidence>
<reference evidence="2 3" key="2">
    <citation type="journal article" date="2007" name="PLoS Biol.">
        <title>Principles of genome evolution in the Drosophila melanogaster species group.</title>
        <authorList>
            <person name="Ranz J.M."/>
            <person name="Maurin D."/>
            <person name="Chan Y.S."/>
            <person name="von Grotthuss M."/>
            <person name="Hillier L.W."/>
            <person name="Roote J."/>
            <person name="Ashburner M."/>
            <person name="Bergman C.M."/>
        </authorList>
    </citation>
    <scope>NUCLEOTIDE SEQUENCE [LARGE SCALE GENOMIC DNA]</scope>
    <source>
        <strain evidence="3">Tai18E2 / Tucson 14021-0261.01</strain>
    </source>
</reference>
<reference evidence="2 3" key="1">
    <citation type="journal article" date="2007" name="Nature">
        <title>Evolution of genes and genomes on the Drosophila phylogeny.</title>
        <authorList>
            <consortium name="Drosophila 12 Genomes Consortium"/>
            <person name="Clark A.G."/>
            <person name="Eisen M.B."/>
            <person name="Smith D.R."/>
            <person name="Bergman C.M."/>
            <person name="Oliver B."/>
            <person name="Markow T.A."/>
            <person name="Kaufman T.C."/>
            <person name="Kellis M."/>
            <person name="Gelbart W."/>
            <person name="Iyer V.N."/>
            <person name="Pollard D.A."/>
            <person name="Sackton T.B."/>
            <person name="Larracuente A.M."/>
            <person name="Singh N.D."/>
            <person name="Abad J.P."/>
            <person name="Abt D.N."/>
            <person name="Adryan B."/>
            <person name="Aguade M."/>
            <person name="Akashi H."/>
            <person name="Anderson W.W."/>
            <person name="Aquadro C.F."/>
            <person name="Ardell D.H."/>
            <person name="Arguello R."/>
            <person name="Artieri C.G."/>
            <person name="Barbash D.A."/>
            <person name="Barker D."/>
            <person name="Barsanti P."/>
            <person name="Batterham P."/>
            <person name="Batzoglou S."/>
            <person name="Begun D."/>
            <person name="Bhutkar A."/>
            <person name="Blanco E."/>
            <person name="Bosak S.A."/>
            <person name="Bradley R.K."/>
            <person name="Brand A.D."/>
            <person name="Brent M.R."/>
            <person name="Brooks A.N."/>
            <person name="Brown R.H."/>
            <person name="Butlin R.K."/>
            <person name="Caggese C."/>
            <person name="Calvi B.R."/>
            <person name="Bernardo de Carvalho A."/>
            <person name="Caspi A."/>
            <person name="Castrezana S."/>
            <person name="Celniker S.E."/>
            <person name="Chang J.L."/>
            <person name="Chapple C."/>
            <person name="Chatterji S."/>
            <person name="Chinwalla A."/>
            <person name="Civetta A."/>
            <person name="Clifton S.W."/>
            <person name="Comeron J.M."/>
            <person name="Costello J.C."/>
            <person name="Coyne J.A."/>
            <person name="Daub J."/>
            <person name="David R.G."/>
            <person name="Delcher A.L."/>
            <person name="Delehaunty K."/>
            <person name="Do C.B."/>
            <person name="Ebling H."/>
            <person name="Edwards K."/>
            <person name="Eickbush T."/>
            <person name="Evans J.D."/>
            <person name="Filipski A."/>
            <person name="Findeiss S."/>
            <person name="Freyhult E."/>
            <person name="Fulton L."/>
            <person name="Fulton R."/>
            <person name="Garcia A.C."/>
            <person name="Gardiner A."/>
            <person name="Garfield D.A."/>
            <person name="Garvin B.E."/>
            <person name="Gibson G."/>
            <person name="Gilbert D."/>
            <person name="Gnerre S."/>
            <person name="Godfrey J."/>
            <person name="Good R."/>
            <person name="Gotea V."/>
            <person name="Gravely B."/>
            <person name="Greenberg A.J."/>
            <person name="Griffiths-Jones S."/>
            <person name="Gross S."/>
            <person name="Guigo R."/>
            <person name="Gustafson E.A."/>
            <person name="Haerty W."/>
            <person name="Hahn M.W."/>
            <person name="Halligan D.L."/>
            <person name="Halpern A.L."/>
            <person name="Halter G.M."/>
            <person name="Han M.V."/>
            <person name="Heger A."/>
            <person name="Hillier L."/>
            <person name="Hinrichs A.S."/>
            <person name="Holmes I."/>
            <person name="Hoskins R.A."/>
            <person name="Hubisz M.J."/>
            <person name="Hultmark D."/>
            <person name="Huntley M.A."/>
            <person name="Jaffe D.B."/>
            <person name="Jagadeeshan S."/>
            <person name="Jeck W.R."/>
            <person name="Johnson J."/>
            <person name="Jones C.D."/>
            <person name="Jordan W.C."/>
            <person name="Karpen G.H."/>
            <person name="Kataoka E."/>
            <person name="Keightley P.D."/>
            <person name="Kheradpour P."/>
            <person name="Kirkness E.F."/>
            <person name="Koerich L.B."/>
            <person name="Kristiansen K."/>
            <person name="Kudrna D."/>
            <person name="Kulathinal R.J."/>
            <person name="Kumar S."/>
            <person name="Kwok R."/>
            <person name="Lander E."/>
            <person name="Langley C.H."/>
            <person name="Lapoint R."/>
            <person name="Lazzaro B.P."/>
            <person name="Lee S.J."/>
            <person name="Levesque L."/>
            <person name="Li R."/>
            <person name="Lin C.F."/>
            <person name="Lin M.F."/>
            <person name="Lindblad-Toh K."/>
            <person name="Llopart A."/>
            <person name="Long M."/>
            <person name="Low L."/>
            <person name="Lozovsky E."/>
            <person name="Lu J."/>
            <person name="Luo M."/>
            <person name="Machado C.A."/>
            <person name="Makalowski W."/>
            <person name="Marzo M."/>
            <person name="Matsuda M."/>
            <person name="Matzkin L."/>
            <person name="McAllister B."/>
            <person name="McBride C.S."/>
            <person name="McKernan B."/>
            <person name="McKernan K."/>
            <person name="Mendez-Lago M."/>
            <person name="Minx P."/>
            <person name="Mollenhauer M.U."/>
            <person name="Montooth K."/>
            <person name="Mount S.M."/>
            <person name="Mu X."/>
            <person name="Myers E."/>
            <person name="Negre B."/>
            <person name="Newfeld S."/>
            <person name="Nielsen R."/>
            <person name="Noor M.A."/>
            <person name="O'Grady P."/>
            <person name="Pachter L."/>
            <person name="Papaceit M."/>
            <person name="Parisi M.J."/>
            <person name="Parisi M."/>
            <person name="Parts L."/>
            <person name="Pedersen J.S."/>
            <person name="Pesole G."/>
            <person name="Phillippy A.M."/>
            <person name="Ponting C.P."/>
            <person name="Pop M."/>
            <person name="Porcelli D."/>
            <person name="Powell J.R."/>
            <person name="Prohaska S."/>
            <person name="Pruitt K."/>
            <person name="Puig M."/>
            <person name="Quesneville H."/>
            <person name="Ram K.R."/>
            <person name="Rand D."/>
            <person name="Rasmussen M.D."/>
            <person name="Reed L.K."/>
            <person name="Reenan R."/>
            <person name="Reily A."/>
            <person name="Remington K.A."/>
            <person name="Rieger T.T."/>
            <person name="Ritchie M.G."/>
            <person name="Robin C."/>
            <person name="Rogers Y.H."/>
            <person name="Rohde C."/>
            <person name="Rozas J."/>
            <person name="Rubenfield M.J."/>
            <person name="Ruiz A."/>
            <person name="Russo S."/>
            <person name="Salzberg S.L."/>
            <person name="Sanchez-Gracia A."/>
            <person name="Saranga D.J."/>
            <person name="Sato H."/>
            <person name="Schaeffer S.W."/>
            <person name="Schatz M.C."/>
            <person name="Schlenke T."/>
            <person name="Schwartz R."/>
            <person name="Segarra C."/>
            <person name="Singh R.S."/>
            <person name="Sirot L."/>
            <person name="Sirota M."/>
            <person name="Sisneros N.B."/>
            <person name="Smith C.D."/>
            <person name="Smith T.F."/>
            <person name="Spieth J."/>
            <person name="Stage D.E."/>
            <person name="Stark A."/>
            <person name="Stephan W."/>
            <person name="Strausberg R.L."/>
            <person name="Strempel S."/>
            <person name="Sturgill D."/>
            <person name="Sutton G."/>
            <person name="Sutton G.G."/>
            <person name="Tao W."/>
            <person name="Teichmann S."/>
            <person name="Tobari Y.N."/>
            <person name="Tomimura Y."/>
            <person name="Tsolas J.M."/>
            <person name="Valente V.L."/>
            <person name="Venter E."/>
            <person name="Venter J.C."/>
            <person name="Vicario S."/>
            <person name="Vieira F.G."/>
            <person name="Vilella A.J."/>
            <person name="Villasante A."/>
            <person name="Walenz B."/>
            <person name="Wang J."/>
            <person name="Wasserman M."/>
            <person name="Watts T."/>
            <person name="Wilson D."/>
            <person name="Wilson R.K."/>
            <person name="Wing R.A."/>
            <person name="Wolfner M.F."/>
            <person name="Wong A."/>
            <person name="Wong G.K."/>
            <person name="Wu C.I."/>
            <person name="Wu G."/>
            <person name="Yamamoto D."/>
            <person name="Yang H.P."/>
            <person name="Yang S.P."/>
            <person name="Yorke J.A."/>
            <person name="Yoshida K."/>
            <person name="Zdobnov E."/>
            <person name="Zhang P."/>
            <person name="Zhang Y."/>
            <person name="Zimin A.V."/>
            <person name="Baldwin J."/>
            <person name="Abdouelleil A."/>
            <person name="Abdulkadir J."/>
            <person name="Abebe A."/>
            <person name="Abera B."/>
            <person name="Abreu J."/>
            <person name="Acer S.C."/>
            <person name="Aftuck L."/>
            <person name="Alexander A."/>
            <person name="An P."/>
            <person name="Anderson E."/>
            <person name="Anderson S."/>
            <person name="Arachi H."/>
            <person name="Azer M."/>
            <person name="Bachantsang P."/>
            <person name="Barry A."/>
            <person name="Bayul T."/>
            <person name="Berlin A."/>
            <person name="Bessette D."/>
            <person name="Bloom T."/>
            <person name="Blye J."/>
            <person name="Boguslavskiy L."/>
            <person name="Bonnet C."/>
            <person name="Boukhgalter B."/>
            <person name="Bourzgui I."/>
            <person name="Brown A."/>
            <person name="Cahill P."/>
            <person name="Channer S."/>
            <person name="Cheshatsang Y."/>
            <person name="Chuda L."/>
            <person name="Citroen M."/>
            <person name="Collymore A."/>
            <person name="Cooke P."/>
            <person name="Costello M."/>
            <person name="D'Aco K."/>
            <person name="Daza R."/>
            <person name="De Haan G."/>
            <person name="DeGray S."/>
            <person name="DeMaso C."/>
            <person name="Dhargay N."/>
            <person name="Dooley K."/>
            <person name="Dooley E."/>
            <person name="Doricent M."/>
            <person name="Dorje P."/>
            <person name="Dorjee K."/>
            <person name="Dupes A."/>
            <person name="Elong R."/>
            <person name="Falk J."/>
            <person name="Farina A."/>
            <person name="Faro S."/>
            <person name="Ferguson D."/>
            <person name="Fisher S."/>
            <person name="Foley C.D."/>
            <person name="Franke A."/>
            <person name="Friedrich D."/>
            <person name="Gadbois L."/>
            <person name="Gearin G."/>
            <person name="Gearin C.R."/>
            <person name="Giannoukos G."/>
            <person name="Goode T."/>
            <person name="Graham J."/>
            <person name="Grandbois E."/>
            <person name="Grewal S."/>
            <person name="Gyaltsen K."/>
            <person name="Hafez N."/>
            <person name="Hagos B."/>
            <person name="Hall J."/>
            <person name="Henson C."/>
            <person name="Hollinger A."/>
            <person name="Honan T."/>
            <person name="Huard M.D."/>
            <person name="Hughes L."/>
            <person name="Hurhula B."/>
            <person name="Husby M.E."/>
            <person name="Kamat A."/>
            <person name="Kanga B."/>
            <person name="Kashin S."/>
            <person name="Khazanovich D."/>
            <person name="Kisner P."/>
            <person name="Lance K."/>
            <person name="Lara M."/>
            <person name="Lee W."/>
            <person name="Lennon N."/>
            <person name="Letendre F."/>
            <person name="LeVine R."/>
            <person name="Lipovsky A."/>
            <person name="Liu X."/>
            <person name="Liu J."/>
            <person name="Liu S."/>
            <person name="Lokyitsang T."/>
            <person name="Lokyitsang Y."/>
            <person name="Lubonja R."/>
            <person name="Lui A."/>
            <person name="MacDonald P."/>
            <person name="Magnisalis V."/>
            <person name="Maru K."/>
            <person name="Matthews C."/>
            <person name="McCusker W."/>
            <person name="McDonough S."/>
            <person name="Mehta T."/>
            <person name="Meldrim J."/>
            <person name="Meneus L."/>
            <person name="Mihai O."/>
            <person name="Mihalev A."/>
            <person name="Mihova T."/>
            <person name="Mittelman R."/>
            <person name="Mlenga V."/>
            <person name="Montmayeur A."/>
            <person name="Mulrain L."/>
            <person name="Navidi A."/>
            <person name="Naylor J."/>
            <person name="Negash T."/>
            <person name="Nguyen T."/>
            <person name="Nguyen N."/>
            <person name="Nicol R."/>
            <person name="Norbu C."/>
            <person name="Norbu N."/>
            <person name="Novod N."/>
            <person name="O'Neill B."/>
            <person name="Osman S."/>
            <person name="Markiewicz E."/>
            <person name="Oyono O.L."/>
            <person name="Patti C."/>
            <person name="Phunkhang P."/>
            <person name="Pierre F."/>
            <person name="Priest M."/>
            <person name="Raghuraman S."/>
            <person name="Rege F."/>
            <person name="Reyes R."/>
            <person name="Rise C."/>
            <person name="Rogov P."/>
            <person name="Ross K."/>
            <person name="Ryan E."/>
            <person name="Settipalli S."/>
            <person name="Shea T."/>
            <person name="Sherpa N."/>
            <person name="Shi L."/>
            <person name="Shih D."/>
            <person name="Sparrow T."/>
            <person name="Spaulding J."/>
            <person name="Stalker J."/>
            <person name="Stange-Thomann N."/>
            <person name="Stavropoulos S."/>
            <person name="Stone C."/>
            <person name="Strader C."/>
            <person name="Tesfaye S."/>
            <person name="Thomson T."/>
            <person name="Thoulutsang Y."/>
            <person name="Thoulutsang D."/>
            <person name="Topham K."/>
            <person name="Topping I."/>
            <person name="Tsamla T."/>
            <person name="Vassiliev H."/>
            <person name="Vo A."/>
            <person name="Wangchuk T."/>
            <person name="Wangdi T."/>
            <person name="Weiand M."/>
            <person name="Wilkinson J."/>
            <person name="Wilson A."/>
            <person name="Yadav S."/>
            <person name="Young G."/>
            <person name="Yu Q."/>
            <person name="Zembek L."/>
            <person name="Zhong D."/>
            <person name="Zimmer A."/>
            <person name="Zwirko Z."/>
            <person name="Jaffe D.B."/>
            <person name="Alvarez P."/>
            <person name="Brockman W."/>
            <person name="Butler J."/>
            <person name="Chin C."/>
            <person name="Gnerre S."/>
            <person name="Grabherr M."/>
            <person name="Kleber M."/>
            <person name="Mauceli E."/>
            <person name="MacCallum I."/>
        </authorList>
    </citation>
    <scope>NUCLEOTIDE SEQUENCE [LARGE SCALE GENOMIC DNA]</scope>
    <source>
        <strain evidence="3">Tai18E2 / Tucson 14021-0261.01</strain>
    </source>
</reference>
<evidence type="ECO:0000256" key="1">
    <source>
        <dbReference type="ARBA" id="ARBA00029457"/>
    </source>
</evidence>